<keyword evidence="4 6" id="KW-0274">FAD</keyword>
<feature type="site" description="Electron transfer via tryptophanyl radical" evidence="7">
    <location>
        <position position="516"/>
    </location>
</feature>
<comment type="cofactor">
    <cofactor evidence="1">
        <name>(6R)-5,10-methylene-5,6,7,8-tetrahydrofolate</name>
        <dbReference type="ChEBI" id="CHEBI:15636"/>
    </cofactor>
</comment>
<evidence type="ECO:0000256" key="3">
    <source>
        <dbReference type="ARBA" id="ARBA00022630"/>
    </source>
</evidence>
<dbReference type="GO" id="GO:0032922">
    <property type="term" value="P:circadian regulation of gene expression"/>
    <property type="evidence" value="ECO:0007669"/>
    <property type="project" value="TreeGrafter"/>
</dbReference>
<evidence type="ECO:0000256" key="8">
    <source>
        <dbReference type="SAM" id="MobiDB-lite"/>
    </source>
</evidence>
<dbReference type="Pfam" id="PF03441">
    <property type="entry name" value="FAD_binding_7"/>
    <property type="match status" value="1"/>
</dbReference>
<feature type="binding site" evidence="6">
    <location>
        <position position="376"/>
    </location>
    <ligand>
        <name>FAD</name>
        <dbReference type="ChEBI" id="CHEBI:57692"/>
    </ligand>
</feature>
<dbReference type="GO" id="GO:0005737">
    <property type="term" value="C:cytoplasm"/>
    <property type="evidence" value="ECO:0007669"/>
    <property type="project" value="TreeGrafter"/>
</dbReference>
<feature type="binding site" evidence="6">
    <location>
        <begin position="431"/>
        <end position="438"/>
    </location>
    <ligand>
        <name>FAD</name>
        <dbReference type="ChEBI" id="CHEBI:57692"/>
    </ligand>
</feature>
<evidence type="ECO:0000256" key="2">
    <source>
        <dbReference type="ARBA" id="ARBA00005862"/>
    </source>
</evidence>
<comment type="similarity">
    <text evidence="2">Belongs to the DNA photolyase class-1 family.</text>
</comment>
<dbReference type="InterPro" id="IPR005101">
    <property type="entry name" value="Cryptochr/Photolyase_FAD-bd"/>
</dbReference>
<keyword evidence="3 6" id="KW-0285">Flavoprotein</keyword>
<accession>A0A177VGL6</accession>
<evidence type="ECO:0000313" key="10">
    <source>
        <dbReference type="Proteomes" id="UP000077671"/>
    </source>
</evidence>
<evidence type="ECO:0000256" key="4">
    <source>
        <dbReference type="ARBA" id="ARBA00022827"/>
    </source>
</evidence>
<dbReference type="GO" id="GO:0003677">
    <property type="term" value="F:DNA binding"/>
    <property type="evidence" value="ECO:0007669"/>
    <property type="project" value="TreeGrafter"/>
</dbReference>
<dbReference type="SUPFAM" id="SSF48173">
    <property type="entry name" value="Cryptochrome/photolyase FAD-binding domain"/>
    <property type="match status" value="1"/>
</dbReference>
<dbReference type="Pfam" id="PF00875">
    <property type="entry name" value="DNA_photolyase"/>
    <property type="match status" value="1"/>
</dbReference>
<dbReference type="AlphaFoldDB" id="A0A177VGL6"/>
<evidence type="ECO:0000313" key="9">
    <source>
        <dbReference type="EMBL" id="KAE8260262.1"/>
    </source>
</evidence>
<proteinExistence type="inferred from homology"/>
<feature type="site" description="Electron transfer via tryptophanyl radical" evidence="7">
    <location>
        <position position="463"/>
    </location>
</feature>
<dbReference type="GO" id="GO:0071949">
    <property type="term" value="F:FAD binding"/>
    <property type="evidence" value="ECO:0007669"/>
    <property type="project" value="TreeGrafter"/>
</dbReference>
<feature type="binding site" evidence="6">
    <location>
        <position position="428"/>
    </location>
    <ligand>
        <name>FAD</name>
        <dbReference type="ChEBI" id="CHEBI:57692"/>
    </ligand>
</feature>
<dbReference type="EMBL" id="LWDD02000479">
    <property type="protein sequence ID" value="KAE8260262.1"/>
    <property type="molecule type" value="Genomic_DNA"/>
</dbReference>
<dbReference type="PANTHER" id="PTHR11455:SF18">
    <property type="entry name" value="SI:CH1073-390K14.1"/>
    <property type="match status" value="1"/>
</dbReference>
<protein>
    <submittedName>
        <fullName evidence="9">Uncharacterized protein</fullName>
    </submittedName>
</protein>
<sequence length="628" mass="71358">MAPPKKRTIEDEEEESIDPTLTEHPDATEEELHPPTSKRQRKDNNNTTTKNNTNNGHDYSDLPKQQPAYGKGNNEMNPKVHTDKTPLDLLREALAHQKTPAKSENKNVLYWIRNRDLRVEDNRALAEASAHPGRQHLIALHILSPKDFQAHVRSPRRVDFALRNLRLMQTQLAKSNIPLVVLTHEGPRTYVARRVVELATEWGCGAIFGNLEYEVDELWRDADVVKLGSKEGIHVSFLDDAYVVPPGKVLTKQDKPYSVFSPFSRSWLAYLSSNLDLMQEYPLPEPNEDSIHKDDTLSPLFKDNKKYGIPQSVPGFECADAEQMERLWPAGYPAASRIMHNFINGKAGSKLSDDAPTAEHIEQVGPKAKNSRLNTYAEGRNLLGELGTSHISPYLAAGVISARECLRRAREVTGGKLAVGRDSGPAMWGTEMVFRDFYAHVLAAWPRVCIGRAFILKYEDVVWETDEGTLAAWKEGRTGYPIVDAAQRQCIQQGYCHNRSRMVTAMFLTKHLLHDWREGERFFMQNFIDGDFASNNGGWQWSASTGTDPQPYFRIFNPTSQSEKSDPNGDYIRHWVPELRNIKGKAIHDPYGRLDKDAFKRLGYPKPIVEHKFARERALRRFKTPGEK</sequence>
<evidence type="ECO:0000256" key="7">
    <source>
        <dbReference type="PIRSR" id="PIRSR602081-2"/>
    </source>
</evidence>
<organism evidence="9 10">
    <name type="scientific">Tilletia caries</name>
    <name type="common">wheat bunt fungus</name>
    <dbReference type="NCBI Taxonomy" id="13290"/>
    <lineage>
        <taxon>Eukaryota</taxon>
        <taxon>Fungi</taxon>
        <taxon>Dikarya</taxon>
        <taxon>Basidiomycota</taxon>
        <taxon>Ustilaginomycotina</taxon>
        <taxon>Exobasidiomycetes</taxon>
        <taxon>Tilletiales</taxon>
        <taxon>Tilletiaceae</taxon>
        <taxon>Tilletia</taxon>
    </lineage>
</organism>
<dbReference type="Proteomes" id="UP000077671">
    <property type="component" value="Unassembled WGS sequence"/>
</dbReference>
<comment type="cofactor">
    <cofactor evidence="6">
        <name>FAD</name>
        <dbReference type="ChEBI" id="CHEBI:57692"/>
    </cofactor>
    <text evidence="6">Binds 1 FAD per subunit.</text>
</comment>
<dbReference type="InterPro" id="IPR036155">
    <property type="entry name" value="Crypto/Photolyase_N_sf"/>
</dbReference>
<gene>
    <name evidence="9" type="ORF">A4X03_0g3870</name>
</gene>
<feature type="site" description="Electron transfer via tryptophanyl radical" evidence="7">
    <location>
        <position position="539"/>
    </location>
</feature>
<dbReference type="GO" id="GO:0006950">
    <property type="term" value="P:response to stress"/>
    <property type="evidence" value="ECO:0007669"/>
    <property type="project" value="UniProtKB-ARBA"/>
</dbReference>
<dbReference type="InterPro" id="IPR014729">
    <property type="entry name" value="Rossmann-like_a/b/a_fold"/>
</dbReference>
<keyword evidence="5" id="KW-0157">Chromophore</keyword>
<dbReference type="GO" id="GO:0005634">
    <property type="term" value="C:nucleus"/>
    <property type="evidence" value="ECO:0007669"/>
    <property type="project" value="TreeGrafter"/>
</dbReference>
<dbReference type="PROSITE" id="PS51645">
    <property type="entry name" value="PHR_CRY_ALPHA_BETA"/>
    <property type="match status" value="1"/>
</dbReference>
<dbReference type="Gene3D" id="1.25.40.80">
    <property type="match status" value="1"/>
</dbReference>
<dbReference type="GO" id="GO:0043153">
    <property type="term" value="P:entrainment of circadian clock by photoperiod"/>
    <property type="evidence" value="ECO:0007669"/>
    <property type="project" value="TreeGrafter"/>
</dbReference>
<dbReference type="FunFam" id="1.10.579.10:FF:000003">
    <property type="entry name" value="Deoxyribodipyrimidine photo-lyase"/>
    <property type="match status" value="1"/>
</dbReference>
<dbReference type="InterPro" id="IPR002081">
    <property type="entry name" value="Cryptochrome/DNA_photolyase_1"/>
</dbReference>
<name>A0A177VGL6_9BASI</name>
<dbReference type="PANTHER" id="PTHR11455">
    <property type="entry name" value="CRYPTOCHROME"/>
    <property type="match status" value="1"/>
</dbReference>
<dbReference type="GO" id="GO:0003904">
    <property type="term" value="F:deoxyribodipyrimidine photo-lyase activity"/>
    <property type="evidence" value="ECO:0007669"/>
    <property type="project" value="TreeGrafter"/>
</dbReference>
<dbReference type="Gene3D" id="1.10.579.10">
    <property type="entry name" value="DNA Cyclobutane Dipyrimidine Photolyase, subunit A, domain 3"/>
    <property type="match status" value="1"/>
</dbReference>
<feature type="binding site" evidence="6">
    <location>
        <begin position="388"/>
        <end position="392"/>
    </location>
    <ligand>
        <name>FAD</name>
        <dbReference type="ChEBI" id="CHEBI:57692"/>
    </ligand>
</feature>
<dbReference type="SUPFAM" id="SSF52425">
    <property type="entry name" value="Cryptochrome/photolyase, N-terminal domain"/>
    <property type="match status" value="1"/>
</dbReference>
<reference evidence="9" key="2">
    <citation type="journal article" date="2019" name="IMA Fungus">
        <title>Genome sequencing and comparison of five Tilletia species to identify candidate genes for the detection of regulated species infecting wheat.</title>
        <authorList>
            <person name="Nguyen H.D.T."/>
            <person name="Sultana T."/>
            <person name="Kesanakurti P."/>
            <person name="Hambleton S."/>
        </authorList>
    </citation>
    <scope>NUCLEOTIDE SEQUENCE</scope>
    <source>
        <strain evidence="9">DAOMC 238032</strain>
    </source>
</reference>
<comment type="caution">
    <text evidence="9">The sequence shown here is derived from an EMBL/GenBank/DDBJ whole genome shotgun (WGS) entry which is preliminary data.</text>
</comment>
<dbReference type="InterPro" id="IPR006050">
    <property type="entry name" value="DNA_photolyase_N"/>
</dbReference>
<feature type="region of interest" description="Disordered" evidence="8">
    <location>
        <begin position="1"/>
        <end position="82"/>
    </location>
</feature>
<feature type="binding site" evidence="6">
    <location>
        <begin position="529"/>
        <end position="531"/>
    </location>
    <ligand>
        <name>FAD</name>
        <dbReference type="ChEBI" id="CHEBI:57692"/>
    </ligand>
</feature>
<reference evidence="9" key="1">
    <citation type="submission" date="2016-04" db="EMBL/GenBank/DDBJ databases">
        <authorList>
            <person name="Nguyen H.D."/>
            <person name="Kesanakurti P."/>
            <person name="Cullis J."/>
            <person name="Levesque C.A."/>
            <person name="Hambleton S."/>
        </authorList>
    </citation>
    <scope>NUCLEOTIDE SEQUENCE</scope>
    <source>
        <strain evidence="9">DAOMC 238032</strain>
    </source>
</reference>
<dbReference type="InterPro" id="IPR036134">
    <property type="entry name" value="Crypto/Photolyase_FAD-like_sf"/>
</dbReference>
<feature type="compositionally biased region" description="Low complexity" evidence="8">
    <location>
        <begin position="45"/>
        <end position="55"/>
    </location>
</feature>
<evidence type="ECO:0000256" key="1">
    <source>
        <dbReference type="ARBA" id="ARBA00001932"/>
    </source>
</evidence>
<evidence type="ECO:0000256" key="5">
    <source>
        <dbReference type="ARBA" id="ARBA00022991"/>
    </source>
</evidence>
<dbReference type="GO" id="GO:0006139">
    <property type="term" value="P:nucleobase-containing compound metabolic process"/>
    <property type="evidence" value="ECO:0007669"/>
    <property type="project" value="UniProtKB-ARBA"/>
</dbReference>
<evidence type="ECO:0000256" key="6">
    <source>
        <dbReference type="PIRSR" id="PIRSR602081-1"/>
    </source>
</evidence>
<feature type="compositionally biased region" description="Basic and acidic residues" evidence="8">
    <location>
        <begin position="21"/>
        <end position="33"/>
    </location>
</feature>
<dbReference type="Gene3D" id="3.40.50.620">
    <property type="entry name" value="HUPs"/>
    <property type="match status" value="1"/>
</dbReference>